<sequence length="1010" mass="113593">MVNLVRCPGCQTECKGGKGLILHLRLTTNDACRAIFTAAESHVGPIPPSLAYYGGSSSQEHDKDSDSDTEQFGDLHMHGLPHGEFQGDIFGENYLEKDFGYDPADDDLENSDGAESDEEEDQRDASQTGLDDAYEVPRPVPGIRSPQEDIIMPGVAPEGISAPTREMRKAAEDRFHHQPIVEKYPGHYAGMPISPTRAQGSEEAYQSSLRNPKEMGPYAPFTSKMDWEIAKWAKLRGSGSTAFTDLLNIDGVRESLNLSYGTSVQLNKIIDEKLPGRPKFTRSEVVVNGEVFHLYSRDILECVRALWGDTDFAPYLFVVPEKHYIDKGKKIRMYHNMHTGKWWWSTQEAVERDNPGATIIPIIISSDKTQLTVFGNKTAYPVYMTIGNIPKEIRRKPSRRAYVLLGYLPTSRMKNIKNKSARRRILANVFHACMAHILAPLKDAGITGIPMTSGDGVTRRGHPIYATFVGDYPEQALVTAVKTGECPTCEAPRDMLGEDSDFPLRDLEAILTALESLDEGPTIYARACEEAGIKPVYHPFWEGLPYTNIFQAIGPDILHQLYQGVVKHLISWLKECCGEAEIDARCRRLPPNHNIRLFMSGISNLSRVTGKEHDQISRFLLSLVIDVQLPDGHSSSKLVAAVRGLLDFVYLAQYPMHTSETLDHLDNALQRFHDNKSISASEMISTSPNSTSAAITSYNYNTEYTERLHIDLAKDAYRYTNFKDEFPQMTLWLERKEKIYRHDKYIQWQLDGCPAPPVIADLPPGIVYERTLKMTKHPSLKSVRLSKLTTDHGATFFRDALARFVVHLNHPELSRTQVEARSQDLSFPFNTVPFFHRIKFTTEDPYTACGPEDTVVDSIHVQPAKTLKNGTELAARFDTAIVNDGTGKITGVAGYRVAQVRVVFSLNARHIATLFSPGIVPPKHLAYVEWFSPFTEPEPDHLMYKVNRSLKDGDRLSSIIPVANIRRSVHLLPKFGPVAPAEWKSTNVLDRCRYFYVNSMSDRHIYTTLF</sequence>
<evidence type="ECO:0000313" key="3">
    <source>
        <dbReference type="Proteomes" id="UP001218218"/>
    </source>
</evidence>
<keyword evidence="3" id="KW-1185">Reference proteome</keyword>
<protein>
    <submittedName>
        <fullName evidence="2">Uncharacterized protein</fullName>
    </submittedName>
</protein>
<dbReference type="InterPro" id="IPR041078">
    <property type="entry name" value="Plavaka"/>
</dbReference>
<accession>A0AAD7EFX9</accession>
<feature type="region of interest" description="Disordered" evidence="1">
    <location>
        <begin position="96"/>
        <end position="160"/>
    </location>
</feature>
<dbReference type="AlphaFoldDB" id="A0AAD7EFX9"/>
<dbReference type="EMBL" id="JARIHO010000057">
    <property type="protein sequence ID" value="KAJ7318493.1"/>
    <property type="molecule type" value="Genomic_DNA"/>
</dbReference>
<name>A0AAD7EFX9_9AGAR</name>
<organism evidence="2 3">
    <name type="scientific">Mycena albidolilacea</name>
    <dbReference type="NCBI Taxonomy" id="1033008"/>
    <lineage>
        <taxon>Eukaryota</taxon>
        <taxon>Fungi</taxon>
        <taxon>Dikarya</taxon>
        <taxon>Basidiomycota</taxon>
        <taxon>Agaricomycotina</taxon>
        <taxon>Agaricomycetes</taxon>
        <taxon>Agaricomycetidae</taxon>
        <taxon>Agaricales</taxon>
        <taxon>Marasmiineae</taxon>
        <taxon>Mycenaceae</taxon>
        <taxon>Mycena</taxon>
    </lineage>
</organism>
<evidence type="ECO:0000313" key="2">
    <source>
        <dbReference type="EMBL" id="KAJ7318493.1"/>
    </source>
</evidence>
<gene>
    <name evidence="2" type="ORF">DFH08DRAFT_1036269</name>
</gene>
<proteinExistence type="predicted"/>
<feature type="region of interest" description="Disordered" evidence="1">
    <location>
        <begin position="46"/>
        <end position="80"/>
    </location>
</feature>
<dbReference type="Pfam" id="PF18759">
    <property type="entry name" value="Plavaka"/>
    <property type="match status" value="1"/>
</dbReference>
<dbReference type="Proteomes" id="UP001218218">
    <property type="component" value="Unassembled WGS sequence"/>
</dbReference>
<reference evidence="2" key="1">
    <citation type="submission" date="2023-03" db="EMBL/GenBank/DDBJ databases">
        <title>Massive genome expansion in bonnet fungi (Mycena s.s.) driven by repeated elements and novel gene families across ecological guilds.</title>
        <authorList>
            <consortium name="Lawrence Berkeley National Laboratory"/>
            <person name="Harder C.B."/>
            <person name="Miyauchi S."/>
            <person name="Viragh M."/>
            <person name="Kuo A."/>
            <person name="Thoen E."/>
            <person name="Andreopoulos B."/>
            <person name="Lu D."/>
            <person name="Skrede I."/>
            <person name="Drula E."/>
            <person name="Henrissat B."/>
            <person name="Morin E."/>
            <person name="Kohler A."/>
            <person name="Barry K."/>
            <person name="LaButti K."/>
            <person name="Morin E."/>
            <person name="Salamov A."/>
            <person name="Lipzen A."/>
            <person name="Mereny Z."/>
            <person name="Hegedus B."/>
            <person name="Baldrian P."/>
            <person name="Stursova M."/>
            <person name="Weitz H."/>
            <person name="Taylor A."/>
            <person name="Grigoriev I.V."/>
            <person name="Nagy L.G."/>
            <person name="Martin F."/>
            <person name="Kauserud H."/>
        </authorList>
    </citation>
    <scope>NUCLEOTIDE SEQUENCE</scope>
    <source>
        <strain evidence="2">CBHHK002</strain>
    </source>
</reference>
<evidence type="ECO:0000256" key="1">
    <source>
        <dbReference type="SAM" id="MobiDB-lite"/>
    </source>
</evidence>
<feature type="compositionally biased region" description="Acidic residues" evidence="1">
    <location>
        <begin position="103"/>
        <end position="122"/>
    </location>
</feature>
<comment type="caution">
    <text evidence="2">The sequence shown here is derived from an EMBL/GenBank/DDBJ whole genome shotgun (WGS) entry which is preliminary data.</text>
</comment>